<accession>V3Z2L1</accession>
<evidence type="ECO:0000259" key="1">
    <source>
        <dbReference type="Pfam" id="PF20700"/>
    </source>
</evidence>
<dbReference type="InterPro" id="IPR049012">
    <property type="entry name" value="Mutator_transp_dom"/>
</dbReference>
<dbReference type="EMBL" id="KB203382">
    <property type="protein sequence ID" value="ESO84828.1"/>
    <property type="molecule type" value="Genomic_DNA"/>
</dbReference>
<dbReference type="GeneID" id="20240837"/>
<name>V3Z2L1_LOTGI</name>
<evidence type="ECO:0000313" key="3">
    <source>
        <dbReference type="Proteomes" id="UP000030746"/>
    </source>
</evidence>
<organism evidence="2 3">
    <name type="scientific">Lottia gigantea</name>
    <name type="common">Giant owl limpet</name>
    <dbReference type="NCBI Taxonomy" id="225164"/>
    <lineage>
        <taxon>Eukaryota</taxon>
        <taxon>Metazoa</taxon>
        <taxon>Spiralia</taxon>
        <taxon>Lophotrochozoa</taxon>
        <taxon>Mollusca</taxon>
        <taxon>Gastropoda</taxon>
        <taxon>Patellogastropoda</taxon>
        <taxon>Lottioidea</taxon>
        <taxon>Lottiidae</taxon>
        <taxon>Lottia</taxon>
    </lineage>
</organism>
<dbReference type="RefSeq" id="XP_009064450.1">
    <property type="nucleotide sequence ID" value="XM_009066202.1"/>
</dbReference>
<dbReference type="OrthoDB" id="6094525at2759"/>
<dbReference type="CTD" id="20240837"/>
<feature type="domain" description="Mutator-like transposase" evidence="1">
    <location>
        <begin position="78"/>
        <end position="459"/>
    </location>
</feature>
<proteinExistence type="predicted"/>
<dbReference type="AlphaFoldDB" id="V3Z2L1"/>
<dbReference type="OMA" id="NTEHILG"/>
<dbReference type="Pfam" id="PF20700">
    <property type="entry name" value="Mutator"/>
    <property type="match status" value="1"/>
</dbReference>
<reference evidence="2 3" key="1">
    <citation type="journal article" date="2013" name="Nature">
        <title>Insights into bilaterian evolution from three spiralian genomes.</title>
        <authorList>
            <person name="Simakov O."/>
            <person name="Marletaz F."/>
            <person name="Cho S.J."/>
            <person name="Edsinger-Gonzales E."/>
            <person name="Havlak P."/>
            <person name="Hellsten U."/>
            <person name="Kuo D.H."/>
            <person name="Larsson T."/>
            <person name="Lv J."/>
            <person name="Arendt D."/>
            <person name="Savage R."/>
            <person name="Osoegawa K."/>
            <person name="de Jong P."/>
            <person name="Grimwood J."/>
            <person name="Chapman J.A."/>
            <person name="Shapiro H."/>
            <person name="Aerts A."/>
            <person name="Otillar R.P."/>
            <person name="Terry A.Y."/>
            <person name="Boore J.L."/>
            <person name="Grigoriev I.V."/>
            <person name="Lindberg D.R."/>
            <person name="Seaver E.C."/>
            <person name="Weisblat D.A."/>
            <person name="Putnam N.H."/>
            <person name="Rokhsar D.S."/>
        </authorList>
    </citation>
    <scope>NUCLEOTIDE SEQUENCE [LARGE SCALE GENOMIC DNA]</scope>
</reference>
<dbReference type="HOGENOM" id="CLU_027531_0_0_1"/>
<gene>
    <name evidence="2" type="ORF">LOTGIDRAFT_168316</name>
</gene>
<keyword evidence="3" id="KW-1185">Reference proteome</keyword>
<dbReference type="KEGG" id="lgi:LOTGIDRAFT_168316"/>
<protein>
    <recommendedName>
        <fullName evidence="1">Mutator-like transposase domain-containing protein</fullName>
    </recommendedName>
</protein>
<evidence type="ECO:0000313" key="2">
    <source>
        <dbReference type="EMBL" id="ESO84828.1"/>
    </source>
</evidence>
<dbReference type="Proteomes" id="UP000030746">
    <property type="component" value="Unassembled WGS sequence"/>
</dbReference>
<sequence length="649" mass="72780">MKGDRKRKSSHFLPGYVKKVSEVTQTDYDYDLPSTSAVYEDQELSYVNIELDSPGSHRVLRPRPEKKESSFDQNEISGNRIINVEKMVEMWNIAIQTHADEEAEVCAVPQFKINTEEKWGIGWKYSLKCLNCGYISPVVKLYKEITTGKRGRKAAVVNINLQAGLLDMPLGNSRTRLLLADLDIPPPAESGMSKLSSYVSSKTTDLNNESMRTKVEEVKNVNRRRGASNPNVINGALDGRYNCLTIGHSKKPGQGASQSIGIACETNTDKKYIISAVLQNKLCWTGAWLRNTGITVNCPGHEGCTANLTRHAPLSEREMGRIIGEDLSIQGVLIKFATTDGDSTSATGIEEAMRTLHPMWKVERLADPAHLSSSQFRQCFKANFSDGMFSGKTKVEKTNQKKTLSQDIKSRCSLVIKEMYSTYCGDVDKLKKQLPKILQATVMCYDGDCSKCRSNSVVCSGGHSNNWWNRSMFLASNNLTSLEMNDNDKFLLNELLKTRLSEEAIDKTRYKTDTQKCESINRSINISLPKSVKYGRNAMGRLSSTFLRSNIGIKEATQTKAEFLGAKLSPKSLQALSSIQKKSVFLRDYETRPEVKRRKLLARGRNIHEFAKYKKFNSTDSGYRKGQLDKILPSASQQLDDDHSYSHSK</sequence>